<name>A0ABM9NDQ3_RICHE</name>
<proteinExistence type="predicted"/>
<dbReference type="Proteomes" id="UP001642485">
    <property type="component" value="Chromosome"/>
</dbReference>
<organism evidence="1 2">
    <name type="scientific">Rickettsia helvetica</name>
    <dbReference type="NCBI Taxonomy" id="35789"/>
    <lineage>
        <taxon>Bacteria</taxon>
        <taxon>Pseudomonadati</taxon>
        <taxon>Pseudomonadota</taxon>
        <taxon>Alphaproteobacteria</taxon>
        <taxon>Rickettsiales</taxon>
        <taxon>Rickettsiaceae</taxon>
        <taxon>Rickettsieae</taxon>
        <taxon>Rickettsia</taxon>
        <taxon>spotted fever group</taxon>
    </lineage>
</organism>
<protein>
    <submittedName>
        <fullName evidence="1">Uncharacterized protein</fullName>
    </submittedName>
</protein>
<evidence type="ECO:0000313" key="1">
    <source>
        <dbReference type="EMBL" id="CAK9121710.1"/>
    </source>
</evidence>
<sequence>MSCLRRHCLRGLDFSSLRGKTVSFDEAISGQNLEIATLLLVARNDVFCNAYKSNFNPVLTIAEDFKGIPSINPAVL</sequence>
<gene>
    <name evidence="1" type="ORF">OB144RH_07995</name>
</gene>
<reference evidence="1 2" key="1">
    <citation type="submission" date="2024-02" db="EMBL/GenBank/DDBJ databases">
        <authorList>
            <person name="Nijsse B."/>
            <person name="Sprong H."/>
        </authorList>
    </citation>
    <scope>NUCLEOTIDE SEQUENCE [LARGE SCALE GENOMIC DNA]</scope>
    <source>
        <strain evidence="1">OB144</strain>
    </source>
</reference>
<accession>A0ABM9NDQ3</accession>
<keyword evidence="2" id="KW-1185">Reference proteome</keyword>
<evidence type="ECO:0000313" key="2">
    <source>
        <dbReference type="Proteomes" id="UP001642485"/>
    </source>
</evidence>
<dbReference type="EMBL" id="OZ018776">
    <property type="protein sequence ID" value="CAK9121710.1"/>
    <property type="molecule type" value="Genomic_DNA"/>
</dbReference>